<evidence type="ECO:0000256" key="5">
    <source>
        <dbReference type="SAM" id="Phobius"/>
    </source>
</evidence>
<organism evidence="7 8">
    <name type="scientific">Leuconostoc aquikimchii</name>
    <dbReference type="NCBI Taxonomy" id="3236804"/>
    <lineage>
        <taxon>Bacteria</taxon>
        <taxon>Bacillati</taxon>
        <taxon>Bacillota</taxon>
        <taxon>Bacilli</taxon>
        <taxon>Lactobacillales</taxon>
        <taxon>Lactobacillaceae</taxon>
        <taxon>Leuconostoc</taxon>
    </lineage>
</organism>
<evidence type="ECO:0000313" key="7">
    <source>
        <dbReference type="EMBL" id="MEX0381404.1"/>
    </source>
</evidence>
<feature type="transmembrane region" description="Helical" evidence="5">
    <location>
        <begin position="70"/>
        <end position="89"/>
    </location>
</feature>
<name>A0ABV3S6E0_9LACO</name>
<feature type="domain" description="TM2" evidence="6">
    <location>
        <begin position="66"/>
        <end position="113"/>
    </location>
</feature>
<sequence>MIIVKKINEDEQQVIVSEDGIIQEININKFLTIPKIDDVVTIQQSVDGPSKYVIINSILESTRMSPKSKLVAGLLGIFLGGLGIHNFYIGRTGKGVVQLLLGIFGWLVLLGWIANVWGLIEGILILTSTIGSNWHKDAQGLDLQD</sequence>
<dbReference type="InterPro" id="IPR007829">
    <property type="entry name" value="TM2"/>
</dbReference>
<evidence type="ECO:0000256" key="2">
    <source>
        <dbReference type="ARBA" id="ARBA00022692"/>
    </source>
</evidence>
<evidence type="ECO:0000256" key="3">
    <source>
        <dbReference type="ARBA" id="ARBA00022989"/>
    </source>
</evidence>
<gene>
    <name evidence="7" type="ORF">AB3K24_08580</name>
</gene>
<evidence type="ECO:0000313" key="8">
    <source>
        <dbReference type="Proteomes" id="UP001556617"/>
    </source>
</evidence>
<evidence type="ECO:0000256" key="4">
    <source>
        <dbReference type="ARBA" id="ARBA00023136"/>
    </source>
</evidence>
<proteinExistence type="predicted"/>
<feature type="transmembrane region" description="Helical" evidence="5">
    <location>
        <begin position="95"/>
        <end position="120"/>
    </location>
</feature>
<dbReference type="RefSeq" id="WP_367975137.1">
    <property type="nucleotide sequence ID" value="NZ_JBFPEQ010000001.1"/>
</dbReference>
<protein>
    <submittedName>
        <fullName evidence="7">NINE protein</fullName>
    </submittedName>
</protein>
<dbReference type="Pfam" id="PF05154">
    <property type="entry name" value="TM2"/>
    <property type="match status" value="1"/>
</dbReference>
<comment type="subcellular location">
    <subcellularLocation>
        <location evidence="1">Membrane</location>
        <topology evidence="1">Multi-pass membrane protein</topology>
    </subcellularLocation>
</comment>
<keyword evidence="4 5" id="KW-0472">Membrane</keyword>
<accession>A0ABV3S6E0</accession>
<keyword evidence="8" id="KW-1185">Reference proteome</keyword>
<dbReference type="EMBL" id="JBFPER010000001">
    <property type="protein sequence ID" value="MEX0381404.1"/>
    <property type="molecule type" value="Genomic_DNA"/>
</dbReference>
<comment type="caution">
    <text evidence="7">The sequence shown here is derived from an EMBL/GenBank/DDBJ whole genome shotgun (WGS) entry which is preliminary data.</text>
</comment>
<evidence type="ECO:0000256" key="1">
    <source>
        <dbReference type="ARBA" id="ARBA00004141"/>
    </source>
</evidence>
<keyword evidence="3 5" id="KW-1133">Transmembrane helix</keyword>
<evidence type="ECO:0000259" key="6">
    <source>
        <dbReference type="Pfam" id="PF05154"/>
    </source>
</evidence>
<dbReference type="Proteomes" id="UP001556617">
    <property type="component" value="Unassembled WGS sequence"/>
</dbReference>
<keyword evidence="2 5" id="KW-0812">Transmembrane</keyword>
<reference evidence="7 8" key="1">
    <citation type="submission" date="2024-07" db="EMBL/GenBank/DDBJ databases">
        <authorList>
            <person name="Yun M."/>
        </authorList>
    </citation>
    <scope>NUCLEOTIDE SEQUENCE [LARGE SCALE GENOMIC DNA]</scope>
    <source>
        <strain evidence="7 8">MS01</strain>
    </source>
</reference>